<keyword evidence="6 12" id="KW-0328">Glycosyltransferase</keyword>
<dbReference type="EMBL" id="JAFEKC020000006">
    <property type="protein sequence ID" value="KAK0514118.1"/>
    <property type="molecule type" value="Genomic_DNA"/>
</dbReference>
<evidence type="ECO:0000313" key="14">
    <source>
        <dbReference type="Proteomes" id="UP001166286"/>
    </source>
</evidence>
<evidence type="ECO:0000256" key="10">
    <source>
        <dbReference type="ARBA" id="ARBA00022989"/>
    </source>
</evidence>
<dbReference type="AlphaFoldDB" id="A0AA39R6B0"/>
<protein>
    <recommendedName>
        <fullName evidence="4 12">GPI mannosyltransferase 2</fullName>
        <ecNumber evidence="12">2.4.1.-</ecNumber>
    </recommendedName>
</protein>
<feature type="transmembrane region" description="Helical" evidence="12">
    <location>
        <begin position="326"/>
        <end position="346"/>
    </location>
</feature>
<keyword evidence="9 12" id="KW-0256">Endoplasmic reticulum</keyword>
<evidence type="ECO:0000256" key="6">
    <source>
        <dbReference type="ARBA" id="ARBA00022676"/>
    </source>
</evidence>
<keyword evidence="11 12" id="KW-0472">Membrane</keyword>
<comment type="caution">
    <text evidence="13">The sequence shown here is derived from an EMBL/GenBank/DDBJ whole genome shotgun (WGS) entry which is preliminary data.</text>
</comment>
<feature type="transmembrane region" description="Helical" evidence="12">
    <location>
        <begin position="161"/>
        <end position="183"/>
    </location>
</feature>
<keyword evidence="7 12" id="KW-0808">Transferase</keyword>
<evidence type="ECO:0000256" key="8">
    <source>
        <dbReference type="ARBA" id="ARBA00022692"/>
    </source>
</evidence>
<evidence type="ECO:0000256" key="3">
    <source>
        <dbReference type="ARBA" id="ARBA00008698"/>
    </source>
</evidence>
<keyword evidence="5 12" id="KW-0337">GPI-anchor biosynthesis</keyword>
<dbReference type="GO" id="GO:0005789">
    <property type="term" value="C:endoplasmic reticulum membrane"/>
    <property type="evidence" value="ECO:0007669"/>
    <property type="project" value="UniProtKB-SubCell"/>
</dbReference>
<dbReference type="GO" id="GO:0000009">
    <property type="term" value="F:alpha-1,6-mannosyltransferase activity"/>
    <property type="evidence" value="ECO:0007669"/>
    <property type="project" value="InterPro"/>
</dbReference>
<organism evidence="13 14">
    <name type="scientific">Cladonia borealis</name>
    <dbReference type="NCBI Taxonomy" id="184061"/>
    <lineage>
        <taxon>Eukaryota</taxon>
        <taxon>Fungi</taxon>
        <taxon>Dikarya</taxon>
        <taxon>Ascomycota</taxon>
        <taxon>Pezizomycotina</taxon>
        <taxon>Lecanoromycetes</taxon>
        <taxon>OSLEUM clade</taxon>
        <taxon>Lecanoromycetidae</taxon>
        <taxon>Lecanorales</taxon>
        <taxon>Lecanorineae</taxon>
        <taxon>Cladoniaceae</taxon>
        <taxon>Cladonia</taxon>
    </lineage>
</organism>
<dbReference type="GO" id="GO:0006506">
    <property type="term" value="P:GPI anchor biosynthetic process"/>
    <property type="evidence" value="ECO:0007669"/>
    <property type="project" value="UniProtKB-KW"/>
</dbReference>
<feature type="transmembrane region" description="Helical" evidence="12">
    <location>
        <begin position="451"/>
        <end position="471"/>
    </location>
</feature>
<comment type="caution">
    <text evidence="12">Lacks conserved residue(s) required for the propagation of feature annotation.</text>
</comment>
<evidence type="ECO:0000256" key="11">
    <source>
        <dbReference type="ARBA" id="ARBA00023136"/>
    </source>
</evidence>
<accession>A0AA39R6B0</accession>
<comment type="subcellular location">
    <subcellularLocation>
        <location evidence="1 12">Endoplasmic reticulum membrane</location>
        <topology evidence="1 12">Multi-pass membrane protein</topology>
    </subcellularLocation>
</comment>
<comment type="similarity">
    <text evidence="3 12">Belongs to the PIGV family.</text>
</comment>
<evidence type="ECO:0000256" key="5">
    <source>
        <dbReference type="ARBA" id="ARBA00022502"/>
    </source>
</evidence>
<gene>
    <name evidence="13" type="ORF">JMJ35_003840</name>
</gene>
<evidence type="ECO:0000256" key="4">
    <source>
        <dbReference type="ARBA" id="ARBA00013795"/>
    </source>
</evidence>
<evidence type="ECO:0000256" key="9">
    <source>
        <dbReference type="ARBA" id="ARBA00022824"/>
    </source>
</evidence>
<dbReference type="InterPro" id="IPR007315">
    <property type="entry name" value="PIG-V/Gpi18"/>
</dbReference>
<evidence type="ECO:0000256" key="1">
    <source>
        <dbReference type="ARBA" id="ARBA00004477"/>
    </source>
</evidence>
<name>A0AA39R6B0_9LECA</name>
<feature type="transmembrane region" description="Helical" evidence="12">
    <location>
        <begin position="214"/>
        <end position="242"/>
    </location>
</feature>
<evidence type="ECO:0000256" key="2">
    <source>
        <dbReference type="ARBA" id="ARBA00004687"/>
    </source>
</evidence>
<dbReference type="GO" id="GO:0031501">
    <property type="term" value="C:mannosyltransferase complex"/>
    <property type="evidence" value="ECO:0007669"/>
    <property type="project" value="TreeGrafter"/>
</dbReference>
<sequence length="474" mass="52768">MSALDIFHHPLDRPKVALVLCLLVWKLLLFCIAIVSPGAGYDTSTTLLQLDGQLTNLTSKSGLGFPLKLESLVRWDAIYFTQIAQNGYVWEQEWAFGWGFTRLIALISKGLTSCGYPRSIGTETIAGILISHVSHLCSVLVLHELTLTVYRRSSAHQLSKVSFLAACLHIISPAGMFLSAPYAESSFSLLNLAGYYLYAKAKTSARVQNSKGDALIVFSGILFGVGTTFRGNGLFSGLILIYDAVSSMSKIVHSANIQANMRNLSVVCLSGVLMACIAILPQFLAYKEYCTNVSAETPVRPWCWNWVPSIYAWVQKKYWGVGFLKYWTLSNLPLFILAAPMLYILLQSGYRAWRVETFMIVVPSQEESKGYPGEVTRTSSTGHDLHIDSAIACRFAIPQIVLATLALTSYHVQIINRLSSGYPVWYWWLASLILEDRKSSFWGMKFHYTSVVIRWIVIYAMVQGGLFASFLPPA</sequence>
<comment type="pathway">
    <text evidence="2 12">Glycolipid biosynthesis; glycosylphosphatidylinositol-anchor biosynthesis.</text>
</comment>
<dbReference type="Proteomes" id="UP001166286">
    <property type="component" value="Unassembled WGS sequence"/>
</dbReference>
<keyword evidence="8 12" id="KW-0812">Transmembrane</keyword>
<dbReference type="PANTHER" id="PTHR12468:SF2">
    <property type="entry name" value="GPI MANNOSYLTRANSFERASE 2"/>
    <property type="match status" value="1"/>
</dbReference>
<evidence type="ECO:0000313" key="13">
    <source>
        <dbReference type="EMBL" id="KAK0514118.1"/>
    </source>
</evidence>
<dbReference type="EC" id="2.4.1.-" evidence="12"/>
<evidence type="ECO:0000256" key="7">
    <source>
        <dbReference type="ARBA" id="ARBA00022679"/>
    </source>
</evidence>
<proteinExistence type="inferred from homology"/>
<comment type="function">
    <text evidence="12">Mannosyltransferase involved in glycosylphosphatidylinositol-anchor biosynthesis.</text>
</comment>
<dbReference type="PANTHER" id="PTHR12468">
    <property type="entry name" value="GPI MANNOSYLTRANSFERASE 2"/>
    <property type="match status" value="1"/>
</dbReference>
<feature type="transmembrane region" description="Helical" evidence="12">
    <location>
        <begin position="263"/>
        <end position="284"/>
    </location>
</feature>
<evidence type="ECO:0000256" key="12">
    <source>
        <dbReference type="RuleBase" id="RU363112"/>
    </source>
</evidence>
<keyword evidence="14" id="KW-1185">Reference proteome</keyword>
<reference evidence="13" key="1">
    <citation type="submission" date="2023-03" db="EMBL/GenBank/DDBJ databases">
        <title>Complete genome of Cladonia borealis.</title>
        <authorList>
            <person name="Park H."/>
        </authorList>
    </citation>
    <scope>NUCLEOTIDE SEQUENCE</scope>
    <source>
        <strain evidence="13">ANT050790</strain>
    </source>
</reference>
<feature type="transmembrane region" description="Helical" evidence="12">
    <location>
        <begin position="16"/>
        <end position="35"/>
    </location>
</feature>
<dbReference type="Pfam" id="PF04188">
    <property type="entry name" value="Mannosyl_trans2"/>
    <property type="match status" value="1"/>
</dbReference>
<dbReference type="GO" id="GO:0004376">
    <property type="term" value="F:GPI mannosyltransferase activity"/>
    <property type="evidence" value="ECO:0007669"/>
    <property type="project" value="InterPro"/>
</dbReference>
<keyword evidence="10 12" id="KW-1133">Transmembrane helix</keyword>